<dbReference type="CDD" id="cd00739">
    <property type="entry name" value="DHPS"/>
    <property type="match status" value="1"/>
</dbReference>
<evidence type="ECO:0000256" key="10">
    <source>
        <dbReference type="ARBA" id="ARBA00022909"/>
    </source>
</evidence>
<sequence length="267" mass="29385">MFDFEDKTYIMGILNITPDSFSDGGDFFSNDQAILHAKEMVELGADIIDVGGESTRPGYEVISDEAEINRVIPIIRALKENINIPVSIDTYKPNVAQAALENGVDMINDIWGFQKDKRMASVVGKYNAPVILMHNQETTEYSGDIMEELISFLKISVEIAMSNGVDRSNIILDPGIGFGKTLEQNLRVMGRLEELKVIGLPILLGTSRKSMIGKILDLPPKERVDGTVATSVIGIMKGTNILRVHDVKENVRAAKVADAILRGKFYG</sequence>
<keyword evidence="16" id="KW-1185">Reference proteome</keyword>
<evidence type="ECO:0000259" key="14">
    <source>
        <dbReference type="PROSITE" id="PS50972"/>
    </source>
</evidence>
<dbReference type="UniPathway" id="UPA00077">
    <property type="reaction ID" value="UER00156"/>
</dbReference>
<dbReference type="InterPro" id="IPR000489">
    <property type="entry name" value="Pterin-binding_dom"/>
</dbReference>
<comment type="catalytic activity">
    <reaction evidence="1">
        <text>(7,8-dihydropterin-6-yl)methyl diphosphate + 4-aminobenzoate = 7,8-dihydropteroate + diphosphate</text>
        <dbReference type="Rhea" id="RHEA:19949"/>
        <dbReference type="ChEBI" id="CHEBI:17836"/>
        <dbReference type="ChEBI" id="CHEBI:17839"/>
        <dbReference type="ChEBI" id="CHEBI:33019"/>
        <dbReference type="ChEBI" id="CHEBI:72950"/>
        <dbReference type="EC" id="2.5.1.15"/>
    </reaction>
</comment>
<evidence type="ECO:0000256" key="11">
    <source>
        <dbReference type="ARBA" id="ARBA00030193"/>
    </source>
</evidence>
<dbReference type="InterPro" id="IPR006390">
    <property type="entry name" value="DHP_synth_dom"/>
</dbReference>
<dbReference type="GO" id="GO:0004156">
    <property type="term" value="F:dihydropteroate synthase activity"/>
    <property type="evidence" value="ECO:0007669"/>
    <property type="project" value="UniProtKB-EC"/>
</dbReference>
<evidence type="ECO:0000256" key="9">
    <source>
        <dbReference type="ARBA" id="ARBA00022842"/>
    </source>
</evidence>
<dbReference type="GO" id="GO:0046872">
    <property type="term" value="F:metal ion binding"/>
    <property type="evidence" value="ECO:0007669"/>
    <property type="project" value="UniProtKB-KW"/>
</dbReference>
<name>A0A6A7K6V6_9FIRM</name>
<evidence type="ECO:0000256" key="2">
    <source>
        <dbReference type="ARBA" id="ARBA00001946"/>
    </source>
</evidence>
<dbReference type="NCBIfam" id="TIGR01496">
    <property type="entry name" value="DHPS"/>
    <property type="match status" value="1"/>
</dbReference>
<dbReference type="PANTHER" id="PTHR20941">
    <property type="entry name" value="FOLATE SYNTHESIS PROTEINS"/>
    <property type="match status" value="1"/>
</dbReference>
<keyword evidence="8 13" id="KW-0479">Metal-binding</keyword>
<comment type="caution">
    <text evidence="15">The sequence shown here is derived from an EMBL/GenBank/DDBJ whole genome shotgun (WGS) entry which is preliminary data.</text>
</comment>
<dbReference type="InterPro" id="IPR045031">
    <property type="entry name" value="DHP_synth-like"/>
</dbReference>
<dbReference type="SUPFAM" id="SSF51717">
    <property type="entry name" value="Dihydropteroate synthetase-like"/>
    <property type="match status" value="1"/>
</dbReference>
<comment type="pathway">
    <text evidence="3 13">Cofactor biosynthesis; tetrahydrofolate biosynthesis; 7,8-dihydrofolate from 2-amino-4-hydroxy-6-hydroxymethyl-7,8-dihydropteridine diphosphate and 4-aminobenzoate: step 1/2.</text>
</comment>
<proteinExistence type="inferred from homology"/>
<comment type="function">
    <text evidence="12 13">Catalyzes the condensation of para-aminobenzoate (pABA) with 6-hydroxymethyl-7,8-dihydropterin diphosphate (DHPt-PP) to form 7,8-dihydropteroate (H2Pte), the immediate precursor of folate derivatives.</text>
</comment>
<accession>A0A6A7K6V6</accession>
<dbReference type="PROSITE" id="PS50972">
    <property type="entry name" value="PTERIN_BINDING"/>
    <property type="match status" value="1"/>
</dbReference>
<comment type="cofactor">
    <cofactor evidence="2 13">
        <name>Mg(2+)</name>
        <dbReference type="ChEBI" id="CHEBI:18420"/>
    </cofactor>
</comment>
<keyword evidence="10 13" id="KW-0289">Folate biosynthesis</keyword>
<evidence type="ECO:0000256" key="8">
    <source>
        <dbReference type="ARBA" id="ARBA00022723"/>
    </source>
</evidence>
<evidence type="ECO:0000313" key="16">
    <source>
        <dbReference type="Proteomes" id="UP000440004"/>
    </source>
</evidence>
<evidence type="ECO:0000256" key="4">
    <source>
        <dbReference type="ARBA" id="ARBA00009503"/>
    </source>
</evidence>
<dbReference type="EC" id="2.5.1.15" evidence="5 13"/>
<dbReference type="PROSITE" id="PS00792">
    <property type="entry name" value="DHPS_1"/>
    <property type="match status" value="1"/>
</dbReference>
<dbReference type="GO" id="GO:0005829">
    <property type="term" value="C:cytosol"/>
    <property type="evidence" value="ECO:0007669"/>
    <property type="project" value="TreeGrafter"/>
</dbReference>
<dbReference type="GO" id="GO:0046654">
    <property type="term" value="P:tetrahydrofolate biosynthetic process"/>
    <property type="evidence" value="ECO:0007669"/>
    <property type="project" value="UniProtKB-UniPathway"/>
</dbReference>
<keyword evidence="9 13" id="KW-0460">Magnesium</keyword>
<dbReference type="Gene3D" id="3.20.20.20">
    <property type="entry name" value="Dihydropteroate synthase-like"/>
    <property type="match status" value="1"/>
</dbReference>
<dbReference type="FunFam" id="3.20.20.20:FF:000006">
    <property type="entry name" value="Dihydropteroate synthase"/>
    <property type="match status" value="1"/>
</dbReference>
<dbReference type="EMBL" id="WHNX01000005">
    <property type="protein sequence ID" value="MPW25082.1"/>
    <property type="molecule type" value="Genomic_DNA"/>
</dbReference>
<comment type="similarity">
    <text evidence="4 13">Belongs to the DHPS family.</text>
</comment>
<evidence type="ECO:0000256" key="6">
    <source>
        <dbReference type="ARBA" id="ARBA00016919"/>
    </source>
</evidence>
<evidence type="ECO:0000256" key="12">
    <source>
        <dbReference type="ARBA" id="ARBA00053449"/>
    </source>
</evidence>
<dbReference type="GO" id="GO:0046656">
    <property type="term" value="P:folic acid biosynthetic process"/>
    <property type="evidence" value="ECO:0007669"/>
    <property type="project" value="UniProtKB-KW"/>
</dbReference>
<dbReference type="Proteomes" id="UP000440004">
    <property type="component" value="Unassembled WGS sequence"/>
</dbReference>
<evidence type="ECO:0000256" key="7">
    <source>
        <dbReference type="ARBA" id="ARBA00022679"/>
    </source>
</evidence>
<evidence type="ECO:0000256" key="13">
    <source>
        <dbReference type="RuleBase" id="RU361205"/>
    </source>
</evidence>
<dbReference type="PANTHER" id="PTHR20941:SF1">
    <property type="entry name" value="FOLIC ACID SYNTHESIS PROTEIN FOL1"/>
    <property type="match status" value="1"/>
</dbReference>
<evidence type="ECO:0000256" key="5">
    <source>
        <dbReference type="ARBA" id="ARBA00012458"/>
    </source>
</evidence>
<dbReference type="PROSITE" id="PS00793">
    <property type="entry name" value="DHPS_2"/>
    <property type="match status" value="1"/>
</dbReference>
<evidence type="ECO:0000256" key="3">
    <source>
        <dbReference type="ARBA" id="ARBA00004763"/>
    </source>
</evidence>
<dbReference type="InterPro" id="IPR011005">
    <property type="entry name" value="Dihydropteroate_synth-like_sf"/>
</dbReference>
<keyword evidence="7 13" id="KW-0808">Transferase</keyword>
<gene>
    <name evidence="15" type="primary">folP</name>
    <name evidence="15" type="ORF">GC105_04680</name>
</gene>
<dbReference type="Pfam" id="PF00809">
    <property type="entry name" value="Pterin_bind"/>
    <property type="match status" value="1"/>
</dbReference>
<organism evidence="15 16">
    <name type="scientific">Alkalibaculum sporogenes</name>
    <dbReference type="NCBI Taxonomy" id="2655001"/>
    <lineage>
        <taxon>Bacteria</taxon>
        <taxon>Bacillati</taxon>
        <taxon>Bacillota</taxon>
        <taxon>Clostridia</taxon>
        <taxon>Eubacteriales</taxon>
        <taxon>Eubacteriaceae</taxon>
        <taxon>Alkalibaculum</taxon>
    </lineage>
</organism>
<evidence type="ECO:0000256" key="1">
    <source>
        <dbReference type="ARBA" id="ARBA00000012"/>
    </source>
</evidence>
<feature type="domain" description="Pterin-binding" evidence="14">
    <location>
        <begin position="8"/>
        <end position="255"/>
    </location>
</feature>
<reference evidence="15 16" key="1">
    <citation type="submission" date="2019-10" db="EMBL/GenBank/DDBJ databases">
        <title>Alkalibaculum tamaniensis sp.nov., a new alkaliphilic acetogen, isolated on methoxylated aromatics from a mud volcano.</title>
        <authorList>
            <person name="Khomyakova M.A."/>
            <person name="Merkel A.Y."/>
            <person name="Bonch-Osmolovskaya E.A."/>
            <person name="Slobodkin A.I."/>
        </authorList>
    </citation>
    <scope>NUCLEOTIDE SEQUENCE [LARGE SCALE GENOMIC DNA]</scope>
    <source>
        <strain evidence="15 16">M08DMB</strain>
    </source>
</reference>
<dbReference type="AlphaFoldDB" id="A0A6A7K6V6"/>
<protein>
    <recommendedName>
        <fullName evidence="6 13">Dihydropteroate synthase</fullName>
        <shortName evidence="13">DHPS</shortName>
        <ecNumber evidence="5 13">2.5.1.15</ecNumber>
    </recommendedName>
    <alternativeName>
        <fullName evidence="11 13">Dihydropteroate pyrophosphorylase</fullName>
    </alternativeName>
</protein>
<evidence type="ECO:0000313" key="15">
    <source>
        <dbReference type="EMBL" id="MPW25082.1"/>
    </source>
</evidence>